<reference evidence="1 2" key="1">
    <citation type="submission" date="2018-11" db="EMBL/GenBank/DDBJ databases">
        <authorList>
            <person name="Kuo S.-C."/>
            <person name="Chen F.-J."/>
            <person name="Liao Y.-C."/>
        </authorList>
    </citation>
    <scope>NUCLEOTIDE SEQUENCE [LARGE SCALE GENOMIC DNA]</scope>
    <source>
        <strain evidence="1 2">2014S06-099</strain>
    </source>
</reference>
<dbReference type="Proteomes" id="UP000254410">
    <property type="component" value="Chromosome"/>
</dbReference>
<dbReference type="AlphaFoldDB" id="A0A3G6YIS6"/>
<evidence type="ECO:0000313" key="1">
    <source>
        <dbReference type="EMBL" id="AZC00299.1"/>
    </source>
</evidence>
<dbReference type="EMBL" id="CP033540">
    <property type="protein sequence ID" value="AZC00299.1"/>
    <property type="molecule type" value="Genomic_DNA"/>
</dbReference>
<protein>
    <submittedName>
        <fullName evidence="1">Uncharacterized protein</fullName>
    </submittedName>
</protein>
<accession>A0A3G6YIS6</accession>
<reference evidence="1 2" key="2">
    <citation type="submission" date="2018-12" db="EMBL/GenBank/DDBJ databases">
        <title>Molecular Epidemiology of Emerging Carbapenem-Resistance in Acinetobacter nosocomialis and Acinetobacter pittii in Taiwan, 2010-2014.</title>
        <authorList>
            <person name="Huang W.-C."/>
            <person name="Wang H.-Y."/>
            <person name="Lai J.-F."/>
            <person name="Lauderdale T.-L."/>
            <person name="Sytwu H.-K."/>
        </authorList>
    </citation>
    <scope>NUCLEOTIDE SEQUENCE [LARGE SCALE GENOMIC DNA]</scope>
    <source>
        <strain evidence="1 2">2014S06-099</strain>
    </source>
</reference>
<sequence>MNKKINSQTVQNKHQAKLNKALIGKFAVVRSKYSNCIIVPKLLKIVDTTRGFYSCTDVENGKPILIAPERLIGTIDSADQLKELKNLNNKFQHLQKLSKAQLHDIKAQLMKSVKSGEIA</sequence>
<proteinExistence type="predicted"/>
<gene>
    <name evidence="1" type="ORF">DKE52_006160</name>
</gene>
<name>A0A3G6YIS6_ACIPI</name>
<organism evidence="1 2">
    <name type="scientific">Acinetobacter pittii</name>
    <name type="common">Acinetobacter genomosp. 3</name>
    <dbReference type="NCBI Taxonomy" id="48296"/>
    <lineage>
        <taxon>Bacteria</taxon>
        <taxon>Pseudomonadati</taxon>
        <taxon>Pseudomonadota</taxon>
        <taxon>Gammaproteobacteria</taxon>
        <taxon>Moraxellales</taxon>
        <taxon>Moraxellaceae</taxon>
        <taxon>Acinetobacter</taxon>
        <taxon>Acinetobacter calcoaceticus/baumannii complex</taxon>
    </lineage>
</organism>
<evidence type="ECO:0000313" key="2">
    <source>
        <dbReference type="Proteomes" id="UP000254410"/>
    </source>
</evidence>